<keyword evidence="3" id="KW-1185">Reference proteome</keyword>
<feature type="transmembrane region" description="Helical" evidence="1">
    <location>
        <begin position="114"/>
        <end position="134"/>
    </location>
</feature>
<feature type="transmembrane region" description="Helical" evidence="1">
    <location>
        <begin position="146"/>
        <end position="169"/>
    </location>
</feature>
<evidence type="ECO:0000313" key="2">
    <source>
        <dbReference type="EMBL" id="OWA50198.1"/>
    </source>
</evidence>
<accession>A0A9X6NCP4</accession>
<keyword evidence="1" id="KW-1133">Transmembrane helix</keyword>
<evidence type="ECO:0000313" key="3">
    <source>
        <dbReference type="Proteomes" id="UP000192578"/>
    </source>
</evidence>
<organism evidence="2 3">
    <name type="scientific">Hypsibius exemplaris</name>
    <name type="common">Freshwater tardigrade</name>
    <dbReference type="NCBI Taxonomy" id="2072580"/>
    <lineage>
        <taxon>Eukaryota</taxon>
        <taxon>Metazoa</taxon>
        <taxon>Ecdysozoa</taxon>
        <taxon>Tardigrada</taxon>
        <taxon>Eutardigrada</taxon>
        <taxon>Parachela</taxon>
        <taxon>Hypsibioidea</taxon>
        <taxon>Hypsibiidae</taxon>
        <taxon>Hypsibius</taxon>
    </lineage>
</organism>
<gene>
    <name evidence="2" type="ORF">BV898_14723</name>
</gene>
<comment type="caution">
    <text evidence="2">The sequence shown here is derived from an EMBL/GenBank/DDBJ whole genome shotgun (WGS) entry which is preliminary data.</text>
</comment>
<protein>
    <submittedName>
        <fullName evidence="2">Uncharacterized protein</fullName>
    </submittedName>
</protein>
<keyword evidence="1" id="KW-0812">Transmembrane</keyword>
<keyword evidence="1" id="KW-0472">Membrane</keyword>
<dbReference type="EMBL" id="MTYJ01000185">
    <property type="protein sequence ID" value="OWA50198.1"/>
    <property type="molecule type" value="Genomic_DNA"/>
</dbReference>
<sequence>MTFTSDRAWDPLPIRVLTWHHILNMAMVRCVPFVLSQQIYLCVIILGSLVSRALHEMKGEISHETNDYLTLLEAASEGDWKIGSALNRTAMKLQQWDVTHFKLLKFTQLLNGHFRWILLAVYALDYLTILCLSARMITQTAHTSMSYLFVLGSVALFGAYISILPIPLIQVLDRVRP</sequence>
<name>A0A9X6NCP4_HYPEX</name>
<dbReference type="AlphaFoldDB" id="A0A9X6NCP4"/>
<reference evidence="3" key="1">
    <citation type="submission" date="2017-01" db="EMBL/GenBank/DDBJ databases">
        <title>Comparative genomics of anhydrobiosis in the tardigrade Hypsibius dujardini.</title>
        <authorList>
            <person name="Yoshida Y."/>
            <person name="Koutsovoulos G."/>
            <person name="Laetsch D."/>
            <person name="Stevens L."/>
            <person name="Kumar S."/>
            <person name="Horikawa D."/>
            <person name="Ishino K."/>
            <person name="Komine S."/>
            <person name="Tomita M."/>
            <person name="Blaxter M."/>
            <person name="Arakawa K."/>
        </authorList>
    </citation>
    <scope>NUCLEOTIDE SEQUENCE [LARGE SCALE GENOMIC DNA]</scope>
    <source>
        <strain evidence="3">Z151</strain>
    </source>
</reference>
<proteinExistence type="predicted"/>
<feature type="transmembrane region" description="Helical" evidence="1">
    <location>
        <begin position="30"/>
        <end position="50"/>
    </location>
</feature>
<dbReference type="Proteomes" id="UP000192578">
    <property type="component" value="Unassembled WGS sequence"/>
</dbReference>
<evidence type="ECO:0000256" key="1">
    <source>
        <dbReference type="SAM" id="Phobius"/>
    </source>
</evidence>